<evidence type="ECO:0000313" key="2">
    <source>
        <dbReference type="Proteomes" id="UP001172680"/>
    </source>
</evidence>
<proteinExistence type="predicted"/>
<accession>A0ACC2YW03</accession>
<dbReference type="Proteomes" id="UP001172680">
    <property type="component" value="Unassembled WGS sequence"/>
</dbReference>
<keyword evidence="2" id="KW-1185">Reference proteome</keyword>
<sequence>MSSFASPARVPARLWGFVLLEDKLLVSPGVFVPRRDGQQVQTSRGAKPCKGLDDDRGYQADTLHPITYAESIEPPSATSGATKYTADSNYNPLPDYNYGHLNPSSRGDSETPSHSRQAPNDSIASTAKTSGGGPYVCKKPIHIPWASPASKQQAIQQVLGIVIQVLPDYPRQLDQLKLARKPVPPAAPVQSSHATSNTEHGGPSVSEAAPDAPESGASAVESRNGAAGSLRLAKASSVALQTVVAGDQRSRRDGDDHQDNDDDDRPWKLLILSLPDIDFSKGFPCIYASGNPGLYNTETHWKYRECQSSYPFISLLTRHLGRPNHGLINRKGYISQFEIEGNRGQHPGVALSSSTTAATGAAGALSTTPRGVSANPASASRHTNSGAAPRSLQVTPQALPHPDDSHRRTAEVALATPAPSVPADAGGAVVSLDEHLAVINENLALKRTNQDLIRENIDLRIRLQQQENRDSYSGIDDSAYGSRSLHPDSIHEPNGQDLEDFQSHDADVASRAADVAPPCDVTGDHQDAGGRTDIDDNTDYLAFIDGRIRGNEGFAGMMDAA</sequence>
<comment type="caution">
    <text evidence="1">The sequence shown here is derived from an EMBL/GenBank/DDBJ whole genome shotgun (WGS) entry which is preliminary data.</text>
</comment>
<protein>
    <submittedName>
        <fullName evidence="1">Uncharacterized protein</fullName>
    </submittedName>
</protein>
<gene>
    <name evidence="1" type="ORF">H2199_006504</name>
</gene>
<dbReference type="EMBL" id="JAPDRP010000019">
    <property type="protein sequence ID" value="KAJ9639470.1"/>
    <property type="molecule type" value="Genomic_DNA"/>
</dbReference>
<reference evidence="1" key="1">
    <citation type="submission" date="2022-10" db="EMBL/GenBank/DDBJ databases">
        <title>Culturing micro-colonial fungi from biological soil crusts in the Mojave desert and describing Neophaeococcomyces mojavensis, and introducing the new genera and species Taxawa tesnikishii.</title>
        <authorList>
            <person name="Kurbessoian T."/>
            <person name="Stajich J.E."/>
        </authorList>
    </citation>
    <scope>NUCLEOTIDE SEQUENCE</scope>
    <source>
        <strain evidence="1">JES_115</strain>
    </source>
</reference>
<name>A0ACC2YW03_9PEZI</name>
<evidence type="ECO:0000313" key="1">
    <source>
        <dbReference type="EMBL" id="KAJ9639470.1"/>
    </source>
</evidence>
<organism evidence="1 2">
    <name type="scientific">Coniosporium tulheliwenetii</name>
    <dbReference type="NCBI Taxonomy" id="3383036"/>
    <lineage>
        <taxon>Eukaryota</taxon>
        <taxon>Fungi</taxon>
        <taxon>Dikarya</taxon>
        <taxon>Ascomycota</taxon>
        <taxon>Pezizomycotina</taxon>
        <taxon>Dothideomycetes</taxon>
        <taxon>Dothideomycetes incertae sedis</taxon>
        <taxon>Coniosporium</taxon>
    </lineage>
</organism>